<dbReference type="PROSITE" id="PS51186">
    <property type="entry name" value="GNAT"/>
    <property type="match status" value="1"/>
</dbReference>
<gene>
    <name evidence="2" type="ORF">DSM104443_01660</name>
</gene>
<dbReference type="GO" id="GO:0016747">
    <property type="term" value="F:acyltransferase activity, transferring groups other than amino-acyl groups"/>
    <property type="evidence" value="ECO:0007669"/>
    <property type="project" value="InterPro"/>
</dbReference>
<proteinExistence type="predicted"/>
<reference evidence="2 3" key="1">
    <citation type="submission" date="2020-04" db="EMBL/GenBank/DDBJ databases">
        <title>Usitatibacter rugosus gen. nov., sp. nov. and Usitatibacter palustris sp. nov., novel members of Usitatibacteraceae fam. nov. within the order Nitrosomonadales isolated from soil.</title>
        <authorList>
            <person name="Huber K.J."/>
            <person name="Neumann-Schaal M."/>
            <person name="Geppert A."/>
            <person name="Luckner M."/>
            <person name="Wanner G."/>
            <person name="Overmann J."/>
        </authorList>
    </citation>
    <scope>NUCLEOTIDE SEQUENCE [LARGE SCALE GENOMIC DNA]</scope>
    <source>
        <strain evidence="2 3">0125_3</strain>
    </source>
</reference>
<dbReference type="KEGG" id="uru:DSM104443_01660"/>
<dbReference type="EMBL" id="CP053069">
    <property type="protein sequence ID" value="QJR10596.1"/>
    <property type="molecule type" value="Genomic_DNA"/>
</dbReference>
<evidence type="ECO:0000259" key="1">
    <source>
        <dbReference type="PROSITE" id="PS51186"/>
    </source>
</evidence>
<dbReference type="Pfam" id="PF00583">
    <property type="entry name" value="Acetyltransf_1"/>
    <property type="match status" value="1"/>
</dbReference>
<organism evidence="2 3">
    <name type="scientific">Usitatibacter rugosus</name>
    <dbReference type="NCBI Taxonomy" id="2732067"/>
    <lineage>
        <taxon>Bacteria</taxon>
        <taxon>Pseudomonadati</taxon>
        <taxon>Pseudomonadota</taxon>
        <taxon>Betaproteobacteria</taxon>
        <taxon>Nitrosomonadales</taxon>
        <taxon>Usitatibacteraceae</taxon>
        <taxon>Usitatibacter</taxon>
    </lineage>
</organism>
<dbReference type="RefSeq" id="WP_171091229.1">
    <property type="nucleotide sequence ID" value="NZ_CP053069.1"/>
</dbReference>
<dbReference type="SUPFAM" id="SSF55729">
    <property type="entry name" value="Acyl-CoA N-acyltransferases (Nat)"/>
    <property type="match status" value="1"/>
</dbReference>
<keyword evidence="3" id="KW-1185">Reference proteome</keyword>
<feature type="domain" description="N-acetyltransferase" evidence="1">
    <location>
        <begin position="5"/>
        <end position="195"/>
    </location>
</feature>
<name>A0A6M4GTX8_9PROT</name>
<dbReference type="Gene3D" id="3.40.630.30">
    <property type="match status" value="1"/>
</dbReference>
<protein>
    <recommendedName>
        <fullName evidence="1">N-acetyltransferase domain-containing protein</fullName>
    </recommendedName>
</protein>
<dbReference type="CDD" id="cd04301">
    <property type="entry name" value="NAT_SF"/>
    <property type="match status" value="1"/>
</dbReference>
<dbReference type="AlphaFoldDB" id="A0A6M4GTX8"/>
<evidence type="ECO:0000313" key="2">
    <source>
        <dbReference type="EMBL" id="QJR10596.1"/>
    </source>
</evidence>
<accession>A0A6M4GTX8</accession>
<sequence>MSAKLTIRPLTPGRWPDLEAIFAAKGCSIAKMCWCMAYRHSGKRELPKGMTQSKANRAELKAIADSGTPPGLIAYRGKTPVGWISLGPREDFKRLEKSPIMKPVDGKPTWSVICFVVPSEYRGQGVAHALLEGGIAYAKKHGARLVEGYPVDKKGAQNDVNLWFGTKGMFDQAGFEVIARRKPTRPVVRLALVRK</sequence>
<dbReference type="InterPro" id="IPR000182">
    <property type="entry name" value="GNAT_dom"/>
</dbReference>
<dbReference type="InterPro" id="IPR016181">
    <property type="entry name" value="Acyl_CoA_acyltransferase"/>
</dbReference>
<evidence type="ECO:0000313" key="3">
    <source>
        <dbReference type="Proteomes" id="UP000501534"/>
    </source>
</evidence>
<dbReference type="Proteomes" id="UP000501534">
    <property type="component" value="Chromosome"/>
</dbReference>